<accession>A0ABU2RFP6</accession>
<gene>
    <name evidence="1" type="ORF">RM649_08555</name>
</gene>
<name>A0ABU2RFP6_9ACTN</name>
<keyword evidence="2" id="KW-1185">Reference proteome</keyword>
<dbReference type="RefSeq" id="WP_311655811.1">
    <property type="nucleotide sequence ID" value="NZ_JAVREX010000003.1"/>
</dbReference>
<proteinExistence type="predicted"/>
<dbReference type="EMBL" id="JAVREX010000003">
    <property type="protein sequence ID" value="MDT0427688.1"/>
    <property type="molecule type" value="Genomic_DNA"/>
</dbReference>
<evidence type="ECO:0000313" key="1">
    <source>
        <dbReference type="EMBL" id="MDT0427688.1"/>
    </source>
</evidence>
<dbReference type="Proteomes" id="UP001183777">
    <property type="component" value="Unassembled WGS sequence"/>
</dbReference>
<comment type="caution">
    <text evidence="1">The sequence shown here is derived from an EMBL/GenBank/DDBJ whole genome shotgun (WGS) entry which is preliminary data.</text>
</comment>
<organism evidence="1 2">
    <name type="scientific">Streptomyces salyersiae</name>
    <dbReference type="NCBI Taxonomy" id="3075530"/>
    <lineage>
        <taxon>Bacteria</taxon>
        <taxon>Bacillati</taxon>
        <taxon>Actinomycetota</taxon>
        <taxon>Actinomycetes</taxon>
        <taxon>Kitasatosporales</taxon>
        <taxon>Streptomycetaceae</taxon>
        <taxon>Streptomyces</taxon>
    </lineage>
</organism>
<sequence length="80" mass="9307">MGEKDIIEYIDGLVAEERDLRARSTLDGLVDEERARLREVEIRLDQCWDLLRQRRALTEFGDDPSKATVRPAGEVEDYRS</sequence>
<evidence type="ECO:0000313" key="2">
    <source>
        <dbReference type="Proteomes" id="UP001183777"/>
    </source>
</evidence>
<reference evidence="2" key="1">
    <citation type="submission" date="2023-07" db="EMBL/GenBank/DDBJ databases">
        <title>30 novel species of actinomycetes from the DSMZ collection.</title>
        <authorList>
            <person name="Nouioui I."/>
        </authorList>
    </citation>
    <scope>NUCLEOTIDE SEQUENCE [LARGE SCALE GENOMIC DNA]</scope>
    <source>
        <strain evidence="2">DSM 41770</strain>
    </source>
</reference>
<protein>
    <submittedName>
        <fullName evidence="1">DUF2630 family protein</fullName>
    </submittedName>
</protein>
<dbReference type="InterPro" id="IPR020311">
    <property type="entry name" value="Uncharacterised_Rv0898c"/>
</dbReference>
<dbReference type="Pfam" id="PF10944">
    <property type="entry name" value="DUF2630"/>
    <property type="match status" value="1"/>
</dbReference>